<dbReference type="PROSITE" id="PS51160">
    <property type="entry name" value="ACYLPHOSPHATASE_3"/>
    <property type="match status" value="1"/>
</dbReference>
<evidence type="ECO:0000256" key="5">
    <source>
        <dbReference type="RuleBase" id="RU000553"/>
    </source>
</evidence>
<dbReference type="PANTHER" id="PTHR47268:SF4">
    <property type="entry name" value="ACYLPHOSPHATASE"/>
    <property type="match status" value="1"/>
</dbReference>
<dbReference type="STRING" id="1855283.SAMN05216382_2302"/>
<feature type="domain" description="Acylphosphatase-like" evidence="7">
    <location>
        <begin position="3"/>
        <end position="90"/>
    </location>
</feature>
<dbReference type="GO" id="GO:0003998">
    <property type="term" value="F:acylphosphatase activity"/>
    <property type="evidence" value="ECO:0007669"/>
    <property type="project" value="UniProtKB-EC"/>
</dbReference>
<keyword evidence="9" id="KW-1185">Reference proteome</keyword>
<dbReference type="InterPro" id="IPR036046">
    <property type="entry name" value="Acylphosphatase-like_dom_sf"/>
</dbReference>
<dbReference type="AlphaFoldDB" id="A0A1H7RNE6"/>
<name>A0A1H7RNE6_9SPHN</name>
<comment type="similarity">
    <text evidence="1 6">Belongs to the acylphosphatase family.</text>
</comment>
<comment type="catalytic activity">
    <reaction evidence="3 4 5">
        <text>an acyl phosphate + H2O = a carboxylate + phosphate + H(+)</text>
        <dbReference type="Rhea" id="RHEA:14965"/>
        <dbReference type="ChEBI" id="CHEBI:15377"/>
        <dbReference type="ChEBI" id="CHEBI:15378"/>
        <dbReference type="ChEBI" id="CHEBI:29067"/>
        <dbReference type="ChEBI" id="CHEBI:43474"/>
        <dbReference type="ChEBI" id="CHEBI:59918"/>
        <dbReference type="EC" id="3.6.1.7"/>
    </reaction>
</comment>
<accession>A0A1H7RNE6</accession>
<dbReference type="EC" id="3.6.1.7" evidence="2 4"/>
<dbReference type="PROSITE" id="PS00150">
    <property type="entry name" value="ACYLPHOSPHATASE_1"/>
    <property type="match status" value="1"/>
</dbReference>
<dbReference type="OrthoDB" id="5295388at2"/>
<dbReference type="PRINTS" id="PR00112">
    <property type="entry name" value="ACYLPHPHTASE"/>
</dbReference>
<evidence type="ECO:0000259" key="7">
    <source>
        <dbReference type="PROSITE" id="PS51160"/>
    </source>
</evidence>
<dbReference type="EMBL" id="FNZZ01000004">
    <property type="protein sequence ID" value="SEL61682.1"/>
    <property type="molecule type" value="Genomic_DNA"/>
</dbReference>
<dbReference type="InterPro" id="IPR001792">
    <property type="entry name" value="Acylphosphatase-like_dom"/>
</dbReference>
<evidence type="ECO:0000256" key="2">
    <source>
        <dbReference type="ARBA" id="ARBA00012150"/>
    </source>
</evidence>
<proteinExistence type="inferred from homology"/>
<dbReference type="InterPro" id="IPR017968">
    <property type="entry name" value="Acylphosphatase_CS"/>
</dbReference>
<dbReference type="SUPFAM" id="SSF54975">
    <property type="entry name" value="Acylphosphatase/BLUF domain-like"/>
    <property type="match status" value="1"/>
</dbReference>
<dbReference type="PANTHER" id="PTHR47268">
    <property type="entry name" value="ACYLPHOSPHATASE"/>
    <property type="match status" value="1"/>
</dbReference>
<dbReference type="RefSeq" id="WP_093006410.1">
    <property type="nucleotide sequence ID" value="NZ_FNZZ01000004.1"/>
</dbReference>
<reference evidence="9" key="1">
    <citation type="submission" date="2016-10" db="EMBL/GenBank/DDBJ databases">
        <authorList>
            <person name="Varghese N."/>
            <person name="Submissions S."/>
        </authorList>
    </citation>
    <scope>NUCLEOTIDE SEQUENCE [LARGE SCALE GENOMIC DNA]</scope>
    <source>
        <strain evidence="9">JS21-1</strain>
    </source>
</reference>
<evidence type="ECO:0000313" key="9">
    <source>
        <dbReference type="Proteomes" id="UP000199214"/>
    </source>
</evidence>
<dbReference type="InterPro" id="IPR020456">
    <property type="entry name" value="Acylphosphatase"/>
</dbReference>
<organism evidence="8 9">
    <name type="scientific">Sphingomonas palmae</name>
    <dbReference type="NCBI Taxonomy" id="1855283"/>
    <lineage>
        <taxon>Bacteria</taxon>
        <taxon>Pseudomonadati</taxon>
        <taxon>Pseudomonadota</taxon>
        <taxon>Alphaproteobacteria</taxon>
        <taxon>Sphingomonadales</taxon>
        <taxon>Sphingomonadaceae</taxon>
        <taxon>Sphingomonas</taxon>
    </lineage>
</organism>
<dbReference type="PROSITE" id="PS00151">
    <property type="entry name" value="ACYLPHOSPHATASE_2"/>
    <property type="match status" value="1"/>
</dbReference>
<evidence type="ECO:0000256" key="4">
    <source>
        <dbReference type="PROSITE-ProRule" id="PRU00520"/>
    </source>
</evidence>
<feature type="active site" evidence="4">
    <location>
        <position position="36"/>
    </location>
</feature>
<dbReference type="Pfam" id="PF00708">
    <property type="entry name" value="Acylphosphatase"/>
    <property type="match status" value="1"/>
</dbReference>
<evidence type="ECO:0000256" key="3">
    <source>
        <dbReference type="ARBA" id="ARBA00047645"/>
    </source>
</evidence>
<dbReference type="Gene3D" id="3.30.70.100">
    <property type="match status" value="1"/>
</dbReference>
<feature type="active site" evidence="4">
    <location>
        <position position="18"/>
    </location>
</feature>
<sequence length="92" mass="10005">MIRRRLVVTGRVQGVFFRDWTAGQARALGLDGWVRNRADGSVEMVVAGATEMVEAMIARVRQGSPASRVDDVAVSEDVSGDRLDGFVKRATV</sequence>
<evidence type="ECO:0000256" key="6">
    <source>
        <dbReference type="RuleBase" id="RU004168"/>
    </source>
</evidence>
<evidence type="ECO:0000256" key="1">
    <source>
        <dbReference type="ARBA" id="ARBA00005614"/>
    </source>
</evidence>
<evidence type="ECO:0000313" key="8">
    <source>
        <dbReference type="EMBL" id="SEL61682.1"/>
    </source>
</evidence>
<protein>
    <recommendedName>
        <fullName evidence="2 4">Acylphosphatase</fullName>
        <ecNumber evidence="2 4">3.6.1.7</ecNumber>
    </recommendedName>
</protein>
<keyword evidence="4 5" id="KW-0378">Hydrolase</keyword>
<gene>
    <name evidence="8" type="ORF">SAMN05216382_2302</name>
</gene>
<dbReference type="Proteomes" id="UP000199214">
    <property type="component" value="Unassembled WGS sequence"/>
</dbReference>